<keyword evidence="1" id="KW-0472">Membrane</keyword>
<evidence type="ECO:0000313" key="2">
    <source>
        <dbReference type="EMBL" id="HAE4653580.1"/>
    </source>
</evidence>
<feature type="non-terminal residue" evidence="2">
    <location>
        <position position="73"/>
    </location>
</feature>
<sequence length="73" mass="8651">MKRNRFFLSLLFMVLIVLFVILFFTWLGRENIKNDSAIRDVAKEEVDKLFSLYNKGEYAEIYDLSCDSFKNAT</sequence>
<gene>
    <name evidence="2" type="ORF">G4D33_004631</name>
</gene>
<name>A0A731RET2_SALDE</name>
<comment type="caution">
    <text evidence="2">The sequence shown here is derived from an EMBL/GenBank/DDBJ whole genome shotgun (WGS) entry which is preliminary data.</text>
</comment>
<dbReference type="AlphaFoldDB" id="A0A731RET2"/>
<feature type="transmembrane region" description="Helical" evidence="1">
    <location>
        <begin position="6"/>
        <end position="27"/>
    </location>
</feature>
<keyword evidence="1" id="KW-0812">Transmembrane</keyword>
<keyword evidence="2" id="KW-0808">Transferase</keyword>
<organism evidence="2">
    <name type="scientific">Salmonella derby</name>
    <dbReference type="NCBI Taxonomy" id="28144"/>
    <lineage>
        <taxon>Bacteria</taxon>
        <taxon>Pseudomonadati</taxon>
        <taxon>Pseudomonadota</taxon>
        <taxon>Gammaproteobacteria</taxon>
        <taxon>Enterobacterales</taxon>
        <taxon>Enterobacteriaceae</taxon>
        <taxon>Salmonella</taxon>
    </lineage>
</organism>
<keyword evidence="1" id="KW-1133">Transmembrane helix</keyword>
<dbReference type="EMBL" id="DAASAA010000138">
    <property type="protein sequence ID" value="HAE4653580.1"/>
    <property type="molecule type" value="Genomic_DNA"/>
</dbReference>
<evidence type="ECO:0000256" key="1">
    <source>
        <dbReference type="SAM" id="Phobius"/>
    </source>
</evidence>
<dbReference type="GO" id="GO:0016301">
    <property type="term" value="F:kinase activity"/>
    <property type="evidence" value="ECO:0007669"/>
    <property type="project" value="UniProtKB-KW"/>
</dbReference>
<reference evidence="2" key="2">
    <citation type="submission" date="2018-07" db="EMBL/GenBank/DDBJ databases">
        <authorList>
            <consortium name="NCBI Pathogen Detection Project"/>
        </authorList>
    </citation>
    <scope>NUCLEOTIDE SEQUENCE</scope>
    <source>
        <strain evidence="2">Salmonella enterica</strain>
    </source>
</reference>
<protein>
    <submittedName>
        <fullName evidence="2">Sugar tyrosine-protein kinase</fullName>
    </submittedName>
</protein>
<proteinExistence type="predicted"/>
<reference evidence="2" key="1">
    <citation type="journal article" date="2018" name="Genome Biol.">
        <title>SKESA: strategic k-mer extension for scrupulous assemblies.</title>
        <authorList>
            <person name="Souvorov A."/>
            <person name="Agarwala R."/>
            <person name="Lipman D.J."/>
        </authorList>
    </citation>
    <scope>NUCLEOTIDE SEQUENCE</scope>
    <source>
        <strain evidence="2">Salmonella enterica</strain>
    </source>
</reference>
<accession>A0A731RET2</accession>
<keyword evidence="2" id="KW-0418">Kinase</keyword>